<dbReference type="InterPro" id="IPR009057">
    <property type="entry name" value="Homeodomain-like_sf"/>
</dbReference>
<keyword evidence="7" id="KW-1185">Reference proteome</keyword>
<evidence type="ECO:0000313" key="7">
    <source>
        <dbReference type="Proteomes" id="UP000468388"/>
    </source>
</evidence>
<gene>
    <name evidence="6" type="ORF">GO495_31510</name>
</gene>
<protein>
    <submittedName>
        <fullName evidence="6">TetR family transcriptional regulator</fullName>
    </submittedName>
</protein>
<reference evidence="6 7" key="1">
    <citation type="submission" date="2019-12" db="EMBL/GenBank/DDBJ databases">
        <title>The draft genomic sequence of strain Chitinophaga oryziterrae JCM 16595.</title>
        <authorList>
            <person name="Zhang X."/>
        </authorList>
    </citation>
    <scope>NUCLEOTIDE SEQUENCE [LARGE SCALE GENOMIC DNA]</scope>
    <source>
        <strain evidence="6 7">JCM 16595</strain>
    </source>
</reference>
<dbReference type="PANTHER" id="PTHR47506:SF6">
    <property type="entry name" value="HTH-TYPE TRANSCRIPTIONAL REPRESSOR NEMR"/>
    <property type="match status" value="1"/>
</dbReference>
<evidence type="ECO:0000256" key="3">
    <source>
        <dbReference type="ARBA" id="ARBA00023163"/>
    </source>
</evidence>
<evidence type="ECO:0000259" key="5">
    <source>
        <dbReference type="PROSITE" id="PS50977"/>
    </source>
</evidence>
<organism evidence="6 7">
    <name type="scientific">Chitinophaga oryziterrae</name>
    <dbReference type="NCBI Taxonomy" id="1031224"/>
    <lineage>
        <taxon>Bacteria</taxon>
        <taxon>Pseudomonadati</taxon>
        <taxon>Bacteroidota</taxon>
        <taxon>Chitinophagia</taxon>
        <taxon>Chitinophagales</taxon>
        <taxon>Chitinophagaceae</taxon>
        <taxon>Chitinophaga</taxon>
    </lineage>
</organism>
<dbReference type="PROSITE" id="PS50977">
    <property type="entry name" value="HTH_TETR_2"/>
    <property type="match status" value="1"/>
</dbReference>
<proteinExistence type="predicted"/>
<accession>A0A6N8JLM8</accession>
<keyword evidence="3" id="KW-0804">Transcription</keyword>
<name>A0A6N8JLM8_9BACT</name>
<dbReference type="AlphaFoldDB" id="A0A6N8JLM8"/>
<comment type="caution">
    <text evidence="6">The sequence shown here is derived from an EMBL/GenBank/DDBJ whole genome shotgun (WGS) entry which is preliminary data.</text>
</comment>
<sequence length="208" mass="24234">MYQMVGTMNESKEHILVTSLRLFLQKNFKEVTMKQIVEETGMSKGAFYHYFSSKEQVFEEVIQHFFMDMMSIDFSKIPFHSLKQFYTEILAESENKRKKSMKLIGGNKELTFTANLYYLIFDAMKILPGFKETLLLYQKEEVKAWTARVKHARENGEIESEMSDAQLAKLFIYTGDGIGISRIMEENSNKIGSELKPLWDGLYKAIKV</sequence>
<feature type="DNA-binding region" description="H-T-H motif" evidence="4">
    <location>
        <begin position="32"/>
        <end position="51"/>
    </location>
</feature>
<dbReference type="PANTHER" id="PTHR47506">
    <property type="entry name" value="TRANSCRIPTIONAL REGULATORY PROTEIN"/>
    <property type="match status" value="1"/>
</dbReference>
<keyword evidence="1" id="KW-0805">Transcription regulation</keyword>
<dbReference type="InterPro" id="IPR001647">
    <property type="entry name" value="HTH_TetR"/>
</dbReference>
<dbReference type="Pfam" id="PF00440">
    <property type="entry name" value="TetR_N"/>
    <property type="match status" value="1"/>
</dbReference>
<evidence type="ECO:0000256" key="1">
    <source>
        <dbReference type="ARBA" id="ARBA00023015"/>
    </source>
</evidence>
<evidence type="ECO:0000256" key="2">
    <source>
        <dbReference type="ARBA" id="ARBA00023125"/>
    </source>
</evidence>
<dbReference type="Gene3D" id="1.10.357.10">
    <property type="entry name" value="Tetracycline Repressor, domain 2"/>
    <property type="match status" value="1"/>
</dbReference>
<dbReference type="GO" id="GO:0003677">
    <property type="term" value="F:DNA binding"/>
    <property type="evidence" value="ECO:0007669"/>
    <property type="project" value="UniProtKB-UniRule"/>
</dbReference>
<evidence type="ECO:0000313" key="6">
    <source>
        <dbReference type="EMBL" id="MVT45158.1"/>
    </source>
</evidence>
<dbReference type="SUPFAM" id="SSF46689">
    <property type="entry name" value="Homeodomain-like"/>
    <property type="match status" value="1"/>
</dbReference>
<dbReference type="PRINTS" id="PR00455">
    <property type="entry name" value="HTHTETR"/>
</dbReference>
<dbReference type="EMBL" id="WRXO01000017">
    <property type="protein sequence ID" value="MVT45158.1"/>
    <property type="molecule type" value="Genomic_DNA"/>
</dbReference>
<feature type="domain" description="HTH tetR-type" evidence="5">
    <location>
        <begin position="9"/>
        <end position="69"/>
    </location>
</feature>
<evidence type="ECO:0000256" key="4">
    <source>
        <dbReference type="PROSITE-ProRule" id="PRU00335"/>
    </source>
</evidence>
<dbReference type="Proteomes" id="UP000468388">
    <property type="component" value="Unassembled WGS sequence"/>
</dbReference>
<keyword evidence="2 4" id="KW-0238">DNA-binding</keyword>